<proteinExistence type="predicted"/>
<dbReference type="EMBL" id="FPJG01000006">
    <property type="protein sequence ID" value="SFW64910.1"/>
    <property type="molecule type" value="Genomic_DNA"/>
</dbReference>
<keyword evidence="2" id="KW-1185">Reference proteome</keyword>
<organism evidence="1 2">
    <name type="scientific">Amycolatopsis australiensis</name>
    <dbReference type="NCBI Taxonomy" id="546364"/>
    <lineage>
        <taxon>Bacteria</taxon>
        <taxon>Bacillati</taxon>
        <taxon>Actinomycetota</taxon>
        <taxon>Actinomycetes</taxon>
        <taxon>Pseudonocardiales</taxon>
        <taxon>Pseudonocardiaceae</taxon>
        <taxon>Amycolatopsis</taxon>
    </lineage>
</organism>
<evidence type="ECO:0000313" key="1">
    <source>
        <dbReference type="EMBL" id="SFW64910.1"/>
    </source>
</evidence>
<dbReference type="AlphaFoldDB" id="A0A1K1R011"/>
<accession>A0A1K1R011</accession>
<gene>
    <name evidence="1" type="ORF">SAMN04489730_2398</name>
</gene>
<reference evidence="2" key="1">
    <citation type="submission" date="2016-11" db="EMBL/GenBank/DDBJ databases">
        <authorList>
            <person name="Varghese N."/>
            <person name="Submissions S."/>
        </authorList>
    </citation>
    <scope>NUCLEOTIDE SEQUENCE [LARGE SCALE GENOMIC DNA]</scope>
    <source>
        <strain evidence="2">DSM 44671</strain>
    </source>
</reference>
<evidence type="ECO:0000313" key="2">
    <source>
        <dbReference type="Proteomes" id="UP000182740"/>
    </source>
</evidence>
<dbReference type="Proteomes" id="UP000182740">
    <property type="component" value="Unassembled WGS sequence"/>
</dbReference>
<dbReference type="RefSeq" id="WP_143168533.1">
    <property type="nucleotide sequence ID" value="NZ_FPJG01000006.1"/>
</dbReference>
<protein>
    <submittedName>
        <fullName evidence="1">Uncharacterized protein</fullName>
    </submittedName>
</protein>
<name>A0A1K1R011_9PSEU</name>
<sequence>MTVGITGNPVGRYKTSEFADWHRNYDGPYELHILRNFDTSDDARAVEYYMAQRVGGPENRERWAATVPTSRTWDQVYQDAIQAWHAGTIGPIPE</sequence>